<comment type="caution">
    <text evidence="2">The sequence shown here is derived from an EMBL/GenBank/DDBJ whole genome shotgun (WGS) entry which is preliminary data.</text>
</comment>
<dbReference type="Proteomes" id="UP000538929">
    <property type="component" value="Unassembled WGS sequence"/>
</dbReference>
<proteinExistence type="predicted"/>
<name>A0A7W3TAJ2_9ACTN</name>
<accession>A0A7W3TAJ2</accession>
<evidence type="ECO:0000256" key="1">
    <source>
        <dbReference type="SAM" id="MobiDB-lite"/>
    </source>
</evidence>
<sequence length="97" mass="10535">MRKLTFIAGAAVGYVLGARAGRQRYEQIAEAARRVQRNPTVRNGLDTAAQAGRQAASRTAGVIADRAGDRLPESVTDRLRSVRGREVPLDDDWGSSR</sequence>
<dbReference type="OrthoDB" id="5125216at2"/>
<evidence type="ECO:0000313" key="3">
    <source>
        <dbReference type="Proteomes" id="UP000538929"/>
    </source>
</evidence>
<protein>
    <recommendedName>
        <fullName evidence="4">YtxH domain-containing protein</fullName>
    </recommendedName>
</protein>
<evidence type="ECO:0000313" key="2">
    <source>
        <dbReference type="EMBL" id="MBB0243256.1"/>
    </source>
</evidence>
<dbReference type="RefSeq" id="WP_143617833.1">
    <property type="nucleotide sequence ID" value="NZ_VJYJ02000063.1"/>
</dbReference>
<gene>
    <name evidence="2" type="ORF">FNQ90_03805</name>
</gene>
<organism evidence="2 3">
    <name type="scientific">Streptomyces alkaliphilus</name>
    <dbReference type="NCBI Taxonomy" id="1472722"/>
    <lineage>
        <taxon>Bacteria</taxon>
        <taxon>Bacillati</taxon>
        <taxon>Actinomycetota</taxon>
        <taxon>Actinomycetes</taxon>
        <taxon>Kitasatosporales</taxon>
        <taxon>Streptomycetaceae</taxon>
        <taxon>Streptomyces</taxon>
    </lineage>
</organism>
<dbReference type="AlphaFoldDB" id="A0A7W3TAJ2"/>
<dbReference type="EMBL" id="VKHT01000056">
    <property type="protein sequence ID" value="MBB0243256.1"/>
    <property type="molecule type" value="Genomic_DNA"/>
</dbReference>
<feature type="region of interest" description="Disordered" evidence="1">
    <location>
        <begin position="49"/>
        <end position="69"/>
    </location>
</feature>
<keyword evidence="3" id="KW-1185">Reference proteome</keyword>
<reference evidence="3" key="1">
    <citation type="submission" date="2019-10" db="EMBL/GenBank/DDBJ databases">
        <title>Streptomyces sp. nov., a novel actinobacterium isolated from alkaline environment.</title>
        <authorList>
            <person name="Golinska P."/>
        </authorList>
    </citation>
    <scope>NUCLEOTIDE SEQUENCE [LARGE SCALE GENOMIC DNA]</scope>
    <source>
        <strain evidence="3">DSM 42118</strain>
    </source>
</reference>
<evidence type="ECO:0008006" key="4">
    <source>
        <dbReference type="Google" id="ProtNLM"/>
    </source>
</evidence>